<dbReference type="CDD" id="cd00303">
    <property type="entry name" value="retropepsin_like"/>
    <property type="match status" value="1"/>
</dbReference>
<dbReference type="Pfam" id="PF13975">
    <property type="entry name" value="gag-asp_proteas"/>
    <property type="match status" value="1"/>
</dbReference>
<feature type="compositionally biased region" description="Acidic residues" evidence="2">
    <location>
        <begin position="161"/>
        <end position="172"/>
    </location>
</feature>
<name>A0ABD1F399_HYPHA</name>
<dbReference type="PROSITE" id="PS50175">
    <property type="entry name" value="ASP_PROT_RETROV"/>
    <property type="match status" value="1"/>
</dbReference>
<accession>A0ABD1F399</accession>
<keyword evidence="5" id="KW-1185">Reference proteome</keyword>
<evidence type="ECO:0000313" key="4">
    <source>
        <dbReference type="EMBL" id="KAL1506855.1"/>
    </source>
</evidence>
<feature type="region of interest" description="Disordered" evidence="2">
    <location>
        <begin position="627"/>
        <end position="660"/>
    </location>
</feature>
<feature type="region of interest" description="Disordered" evidence="2">
    <location>
        <begin position="126"/>
        <end position="172"/>
    </location>
</feature>
<keyword evidence="1" id="KW-0378">Hydrolase</keyword>
<dbReference type="EMBL" id="JBDJPC010000004">
    <property type="protein sequence ID" value="KAL1506855.1"/>
    <property type="molecule type" value="Genomic_DNA"/>
</dbReference>
<dbReference type="AlphaFoldDB" id="A0ABD1F399"/>
<evidence type="ECO:0000256" key="1">
    <source>
        <dbReference type="ARBA" id="ARBA00022801"/>
    </source>
</evidence>
<sequence length="708" mass="79127">MPVARIEIRTHNDQAVNHYVTNVATKLFEQIRYHFIYEQITDLKPRCLKCDITGLISLVNTHGAIANPNGKVVNSNKFDEKIRFMIKDCADILRNRQQYTASAPELQDQGAGINLSTFIPSANSTGLSDSFTRRRSLTRSPSSSSATSEKDPLQTTIIPAEDNDVSVEEETDTTLTNKIIQAKPRQSRQQTHSQGSVTGKPIGTIIMEFANTTVGNARGQTIEPIRPQFIQPPSFRPAYHSPTAFLLGYERAACGNGWNDGLKISHLGATWKERQSGVKRDFKNEFMEVQWGSLSNDFYYKQQGYTEDIGRYYYDLRNLADELNQNMPFEEFRAQFEKGLHPRFRPNYYMLRKKEMSQAMLKNVVEKLSMWMGSFGGPYTPEPHYPPTPPVATPAHQATTHGKIIMGAPPHEDSNGITSILHREGTMDSAPSIATSRIKITLAHLSQIQEHGMVGRYARIVEDMGITVAGIATVDIPIEPKRVRTTSVDGPQEVVLHSSGSKILSVKGLINSKYMDIVLDTGAGRSIIREDMVTSVDSLTNKVNLVGAGGSRLLVTGTHAANIEFGSVKISATLLVARHLSRSVILGNDFLDATLAIINYRNRTINLEIEGKEIEFPFTRIGTRYSIQKPKSSDSHKRQVKSSSIQRPTPIFPIDTGEKETQKWGEEIKLRCPQDYTLLPNRSIEILFTDVELSWPDQDSWSVRANDG</sequence>
<dbReference type="InterPro" id="IPR021109">
    <property type="entry name" value="Peptidase_aspartic_dom_sf"/>
</dbReference>
<proteinExistence type="predicted"/>
<feature type="domain" description="Peptidase A2" evidence="3">
    <location>
        <begin position="515"/>
        <end position="590"/>
    </location>
</feature>
<organism evidence="4 5">
    <name type="scientific">Hypothenemus hampei</name>
    <name type="common">Coffee berry borer</name>
    <dbReference type="NCBI Taxonomy" id="57062"/>
    <lineage>
        <taxon>Eukaryota</taxon>
        <taxon>Metazoa</taxon>
        <taxon>Ecdysozoa</taxon>
        <taxon>Arthropoda</taxon>
        <taxon>Hexapoda</taxon>
        <taxon>Insecta</taxon>
        <taxon>Pterygota</taxon>
        <taxon>Neoptera</taxon>
        <taxon>Endopterygota</taxon>
        <taxon>Coleoptera</taxon>
        <taxon>Polyphaga</taxon>
        <taxon>Cucujiformia</taxon>
        <taxon>Curculionidae</taxon>
        <taxon>Scolytinae</taxon>
        <taxon>Hypothenemus</taxon>
    </lineage>
</organism>
<dbReference type="SUPFAM" id="SSF50630">
    <property type="entry name" value="Acid proteases"/>
    <property type="match status" value="1"/>
</dbReference>
<dbReference type="Proteomes" id="UP001566132">
    <property type="component" value="Unassembled WGS sequence"/>
</dbReference>
<comment type="caution">
    <text evidence="4">The sequence shown here is derived from an EMBL/GenBank/DDBJ whole genome shotgun (WGS) entry which is preliminary data.</text>
</comment>
<dbReference type="PANTHER" id="PTHR33194:SF4">
    <property type="entry name" value="CCHC-TYPE DOMAIN-CONTAINING PROTEIN"/>
    <property type="match status" value="1"/>
</dbReference>
<evidence type="ECO:0000313" key="5">
    <source>
        <dbReference type="Proteomes" id="UP001566132"/>
    </source>
</evidence>
<dbReference type="GO" id="GO:0016787">
    <property type="term" value="F:hydrolase activity"/>
    <property type="evidence" value="ECO:0007669"/>
    <property type="project" value="UniProtKB-KW"/>
</dbReference>
<gene>
    <name evidence="4" type="ORF">ABEB36_006139</name>
</gene>
<evidence type="ECO:0000256" key="2">
    <source>
        <dbReference type="SAM" id="MobiDB-lite"/>
    </source>
</evidence>
<reference evidence="4 5" key="1">
    <citation type="submission" date="2024-05" db="EMBL/GenBank/DDBJ databases">
        <title>Genetic variation in Jamaican populations of the coffee berry borer (Hypothenemus hampei).</title>
        <authorList>
            <person name="Errbii M."/>
            <person name="Myrie A."/>
        </authorList>
    </citation>
    <scope>NUCLEOTIDE SEQUENCE [LARGE SCALE GENOMIC DNA]</scope>
    <source>
        <strain evidence="4">JA-Hopewell-2020-01-JO</strain>
        <tissue evidence="4">Whole body</tissue>
    </source>
</reference>
<dbReference type="PANTHER" id="PTHR33194">
    <property type="entry name" value="ZINC KNUCKLE DOMAINCONTAINING PROTEIN"/>
    <property type="match status" value="1"/>
</dbReference>
<feature type="compositionally biased region" description="Low complexity" evidence="2">
    <location>
        <begin position="138"/>
        <end position="147"/>
    </location>
</feature>
<dbReference type="Gene3D" id="2.40.70.10">
    <property type="entry name" value="Acid Proteases"/>
    <property type="match status" value="1"/>
</dbReference>
<evidence type="ECO:0000259" key="3">
    <source>
        <dbReference type="PROSITE" id="PS50175"/>
    </source>
</evidence>
<dbReference type="InterPro" id="IPR001995">
    <property type="entry name" value="Peptidase_A2_cat"/>
</dbReference>
<protein>
    <recommendedName>
        <fullName evidence="3">Peptidase A2 domain-containing protein</fullName>
    </recommendedName>
</protein>